<evidence type="ECO:0000256" key="1">
    <source>
        <dbReference type="SAM" id="Coils"/>
    </source>
</evidence>
<dbReference type="CDD" id="cd06093">
    <property type="entry name" value="PX_domain"/>
    <property type="match status" value="1"/>
</dbReference>
<sequence length="570" mass="60852">MASRPIIPTAAPSLTSSMRMVSSTSSRPSRSSNRRSAPAPDSQMPRGHGSHNAEASSSTDPLPLPAAVSPPSPASPPWTSTMQPSAHVAPLTLSVSGSEQVLVDPQNRDAVLRPRRGDALPDAHNMCTAFTVDVFRPSDGLSFSIPVRFSRFERLQSELLRELPELRGRLPPLPAKRGPLDKLFTFGAPPDPQAVEARTRQLHAYLQQLIQLPRVAESAAVRDLLAMSAPAEAAIRQAREEAASHDEARQTQMSELARELTLSSSYARTLRSAKDRAESRLTSLHSSLEASAGFIDRQRSRHLLAAAWRRWDATTRRAREARADKALAAAAASLRAQSAELSDARAALEQSAAALRASHAQRRAAAAALDAERAAHAAALRRHEEAARAAHASLAADRDGALARADAAAQAASAAHAQLRAAAAEASGHAAATRVLAAALEETEREVARLGEALSDATAAGGALQSQLASERRRRVLSALRASLEQRAGEARLLLLLHSQRERIEATSRELAAARRAAAVARAEPALEAPWLAPPPEMAPPAEEPPPIAVDAHAIDLWKRDWMTAMAHCL</sequence>
<feature type="compositionally biased region" description="Pro residues" evidence="2">
    <location>
        <begin position="62"/>
        <end position="76"/>
    </location>
</feature>
<keyword evidence="5" id="KW-1185">Reference proteome</keyword>
<organism evidence="4 5">
    <name type="scientific">Prymnesium parvum</name>
    <name type="common">Toxic golden alga</name>
    <dbReference type="NCBI Taxonomy" id="97485"/>
    <lineage>
        <taxon>Eukaryota</taxon>
        <taxon>Haptista</taxon>
        <taxon>Haptophyta</taxon>
        <taxon>Prymnesiophyceae</taxon>
        <taxon>Prymnesiales</taxon>
        <taxon>Prymnesiaceae</taxon>
        <taxon>Prymnesium</taxon>
    </lineage>
</organism>
<dbReference type="SUPFAM" id="SSF64268">
    <property type="entry name" value="PX domain"/>
    <property type="match status" value="1"/>
</dbReference>
<dbReference type="PROSITE" id="PS50195">
    <property type="entry name" value="PX"/>
    <property type="match status" value="1"/>
</dbReference>
<dbReference type="Gene3D" id="3.30.1520.10">
    <property type="entry name" value="Phox-like domain"/>
    <property type="match status" value="1"/>
</dbReference>
<reference evidence="4 5" key="1">
    <citation type="journal article" date="2024" name="Science">
        <title>Giant polyketide synthase enzymes in the biosynthesis of giant marine polyether toxins.</title>
        <authorList>
            <person name="Fallon T.R."/>
            <person name="Shende V.V."/>
            <person name="Wierzbicki I.H."/>
            <person name="Pendleton A.L."/>
            <person name="Watervoot N.F."/>
            <person name="Auber R.P."/>
            <person name="Gonzalez D.J."/>
            <person name="Wisecaver J.H."/>
            <person name="Moore B.S."/>
        </authorList>
    </citation>
    <scope>NUCLEOTIDE SEQUENCE [LARGE SCALE GENOMIC DNA]</scope>
    <source>
        <strain evidence="4 5">12B1</strain>
    </source>
</reference>
<feature type="region of interest" description="Disordered" evidence="2">
    <location>
        <begin position="1"/>
        <end position="85"/>
    </location>
</feature>
<protein>
    <recommendedName>
        <fullName evidence="3">PX domain-containing protein</fullName>
    </recommendedName>
</protein>
<dbReference type="Proteomes" id="UP001515480">
    <property type="component" value="Unassembled WGS sequence"/>
</dbReference>
<dbReference type="Pfam" id="PF00787">
    <property type="entry name" value="PX"/>
    <property type="match status" value="1"/>
</dbReference>
<feature type="domain" description="PX" evidence="3">
    <location>
        <begin position="108"/>
        <end position="232"/>
    </location>
</feature>
<proteinExistence type="predicted"/>
<evidence type="ECO:0000259" key="3">
    <source>
        <dbReference type="PROSITE" id="PS50195"/>
    </source>
</evidence>
<evidence type="ECO:0000313" key="5">
    <source>
        <dbReference type="Proteomes" id="UP001515480"/>
    </source>
</evidence>
<dbReference type="AlphaFoldDB" id="A0AB34IKF0"/>
<dbReference type="EMBL" id="JBGBPQ010000023">
    <property type="protein sequence ID" value="KAL1500333.1"/>
    <property type="molecule type" value="Genomic_DNA"/>
</dbReference>
<comment type="caution">
    <text evidence="4">The sequence shown here is derived from an EMBL/GenBank/DDBJ whole genome shotgun (WGS) entry which is preliminary data.</text>
</comment>
<evidence type="ECO:0000256" key="2">
    <source>
        <dbReference type="SAM" id="MobiDB-lite"/>
    </source>
</evidence>
<accession>A0AB34IKF0</accession>
<dbReference type="InterPro" id="IPR036871">
    <property type="entry name" value="PX_dom_sf"/>
</dbReference>
<gene>
    <name evidence="4" type="ORF">AB1Y20_012997</name>
</gene>
<feature type="coiled-coil region" evidence="1">
    <location>
        <begin position="497"/>
        <end position="524"/>
    </location>
</feature>
<dbReference type="SMART" id="SM00312">
    <property type="entry name" value="PX"/>
    <property type="match status" value="1"/>
</dbReference>
<evidence type="ECO:0000313" key="4">
    <source>
        <dbReference type="EMBL" id="KAL1500333.1"/>
    </source>
</evidence>
<keyword evidence="1" id="KW-0175">Coiled coil</keyword>
<dbReference type="InterPro" id="IPR001683">
    <property type="entry name" value="PX_dom"/>
</dbReference>
<dbReference type="GO" id="GO:0035091">
    <property type="term" value="F:phosphatidylinositol binding"/>
    <property type="evidence" value="ECO:0007669"/>
    <property type="project" value="InterPro"/>
</dbReference>
<feature type="compositionally biased region" description="Low complexity" evidence="2">
    <location>
        <begin position="12"/>
        <end position="42"/>
    </location>
</feature>
<name>A0AB34IKF0_PRYPA</name>